<reference evidence="2" key="1">
    <citation type="submission" date="2023-04" db="EMBL/GenBank/DDBJ databases">
        <title>Phytophthora fragariaefolia NBRC 109709.</title>
        <authorList>
            <person name="Ichikawa N."/>
            <person name="Sato H."/>
            <person name="Tonouchi N."/>
        </authorList>
    </citation>
    <scope>NUCLEOTIDE SEQUENCE</scope>
    <source>
        <strain evidence="2">NBRC 109709</strain>
    </source>
</reference>
<dbReference type="Proteomes" id="UP001165121">
    <property type="component" value="Unassembled WGS sequence"/>
</dbReference>
<dbReference type="OrthoDB" id="1937254at2759"/>
<feature type="compositionally biased region" description="Polar residues" evidence="1">
    <location>
        <begin position="72"/>
        <end position="85"/>
    </location>
</feature>
<evidence type="ECO:0000256" key="1">
    <source>
        <dbReference type="SAM" id="MobiDB-lite"/>
    </source>
</evidence>
<feature type="region of interest" description="Disordered" evidence="1">
    <location>
        <begin position="220"/>
        <end position="239"/>
    </location>
</feature>
<feature type="compositionally biased region" description="Basic residues" evidence="1">
    <location>
        <begin position="36"/>
        <end position="49"/>
    </location>
</feature>
<organism evidence="2 3">
    <name type="scientific">Phytophthora fragariaefolia</name>
    <dbReference type="NCBI Taxonomy" id="1490495"/>
    <lineage>
        <taxon>Eukaryota</taxon>
        <taxon>Sar</taxon>
        <taxon>Stramenopiles</taxon>
        <taxon>Oomycota</taxon>
        <taxon>Peronosporomycetes</taxon>
        <taxon>Peronosporales</taxon>
        <taxon>Peronosporaceae</taxon>
        <taxon>Phytophthora</taxon>
    </lineage>
</organism>
<feature type="compositionally biased region" description="Basic and acidic residues" evidence="1">
    <location>
        <begin position="153"/>
        <end position="165"/>
    </location>
</feature>
<accession>A0A9W6YEC4</accession>
<dbReference type="AlphaFoldDB" id="A0A9W6YEC4"/>
<gene>
    <name evidence="2" type="ORF">Pfra01_002709400</name>
</gene>
<sequence>MGRAKRKWTREAIEEALRQNARVNATPAALEETAEKRKRQRRRASKKRNLLKELEAFSVVGSESVVPAANAVQVQTIPQDPTTLEQEGKQEEDDPADHQRQFAAAYAEGQRKAASEAEPQVTRPSSADKAAAKRAQNAEQQRARRANMTTSQTERRRAKDRERQRARSAQLTGSQRAATRAVNRQCQQDRRERQDAVLRAQVQFDNQARHAVVRAELTDQERDVQREQNRMRRKAPKRCHGHVNHEDFRASMVTGKDVGDGRHRLPPTTVCPSCQAWKWAAESDFICCLKGGVELPPLQPALPRLLQLYGDKEFRRHIRAYNQAFAFTSIGASSNDNTFRDVNQDQSVTGQHGVYTYRIQGAMGHFMGSMLPYVDRRTGERVPPKFAHIYIVDPDMQERANRRKGIFGDLDIVALQDIENMMVECNPFAQ</sequence>
<proteinExistence type="predicted"/>
<evidence type="ECO:0000313" key="3">
    <source>
        <dbReference type="Proteomes" id="UP001165121"/>
    </source>
</evidence>
<comment type="caution">
    <text evidence="2">The sequence shown here is derived from an EMBL/GenBank/DDBJ whole genome shotgun (WGS) entry which is preliminary data.</text>
</comment>
<feature type="compositionally biased region" description="Basic and acidic residues" evidence="1">
    <location>
        <begin position="220"/>
        <end position="230"/>
    </location>
</feature>
<evidence type="ECO:0000313" key="2">
    <source>
        <dbReference type="EMBL" id="GMF62117.1"/>
    </source>
</evidence>
<name>A0A9W6YEC4_9STRA</name>
<dbReference type="EMBL" id="BSXT01006201">
    <property type="protein sequence ID" value="GMF62117.1"/>
    <property type="molecule type" value="Genomic_DNA"/>
</dbReference>
<feature type="region of interest" description="Disordered" evidence="1">
    <location>
        <begin position="62"/>
        <end position="190"/>
    </location>
</feature>
<feature type="region of interest" description="Disordered" evidence="1">
    <location>
        <begin position="24"/>
        <end position="49"/>
    </location>
</feature>
<dbReference type="PANTHER" id="PTHR45786:SF74">
    <property type="entry name" value="ATP-DEPENDENT DNA HELICASE"/>
    <property type="match status" value="1"/>
</dbReference>
<dbReference type="PANTHER" id="PTHR45786">
    <property type="entry name" value="DNA BINDING PROTEIN-LIKE"/>
    <property type="match status" value="1"/>
</dbReference>
<keyword evidence="3" id="KW-1185">Reference proteome</keyword>
<feature type="compositionally biased region" description="Low complexity" evidence="1">
    <location>
        <begin position="127"/>
        <end position="140"/>
    </location>
</feature>
<protein>
    <submittedName>
        <fullName evidence="2">Unnamed protein product</fullName>
    </submittedName>
</protein>